<gene>
    <name evidence="3" type="ORF">ANANG_G00105660</name>
</gene>
<evidence type="ECO:0000259" key="2">
    <source>
        <dbReference type="PROSITE" id="PS51082"/>
    </source>
</evidence>
<name>A0A9D3MHS9_ANGAN</name>
<proteinExistence type="predicted"/>
<evidence type="ECO:0000313" key="4">
    <source>
        <dbReference type="Proteomes" id="UP001044222"/>
    </source>
</evidence>
<sequence length="138" mass="14544">MPLLSEQEGTPFPAKSTLKQNIGSMDEVLASLQRGQMQLRKVGASPAQAASPAAPEDLRDSILSAIRRGVKLKKVQPGGGGGEAGERGLGPGAEHQSRHAEDEEGVLGLGRRGQRGQPIRRVGRLARGRPSQIARGEL</sequence>
<evidence type="ECO:0000256" key="1">
    <source>
        <dbReference type="SAM" id="MobiDB-lite"/>
    </source>
</evidence>
<dbReference type="GO" id="GO:0003779">
    <property type="term" value="F:actin binding"/>
    <property type="evidence" value="ECO:0007669"/>
    <property type="project" value="InterPro"/>
</dbReference>
<feature type="region of interest" description="Disordered" evidence="1">
    <location>
        <begin position="72"/>
        <end position="138"/>
    </location>
</feature>
<organism evidence="3 4">
    <name type="scientific">Anguilla anguilla</name>
    <name type="common">European freshwater eel</name>
    <name type="synonym">Muraena anguilla</name>
    <dbReference type="NCBI Taxonomy" id="7936"/>
    <lineage>
        <taxon>Eukaryota</taxon>
        <taxon>Metazoa</taxon>
        <taxon>Chordata</taxon>
        <taxon>Craniata</taxon>
        <taxon>Vertebrata</taxon>
        <taxon>Euteleostomi</taxon>
        <taxon>Actinopterygii</taxon>
        <taxon>Neopterygii</taxon>
        <taxon>Teleostei</taxon>
        <taxon>Anguilliformes</taxon>
        <taxon>Anguillidae</taxon>
        <taxon>Anguilla</taxon>
    </lineage>
</organism>
<accession>A0A9D3MHS9</accession>
<reference evidence="3" key="1">
    <citation type="submission" date="2021-01" db="EMBL/GenBank/DDBJ databases">
        <title>A chromosome-scale assembly of European eel, Anguilla anguilla.</title>
        <authorList>
            <person name="Henkel C."/>
            <person name="Jong-Raadsen S.A."/>
            <person name="Dufour S."/>
            <person name="Weltzien F.-A."/>
            <person name="Palstra A.P."/>
            <person name="Pelster B."/>
            <person name="Spaink H.P."/>
            <person name="Van Den Thillart G.E."/>
            <person name="Jansen H."/>
            <person name="Zahm M."/>
            <person name="Klopp C."/>
            <person name="Cedric C."/>
            <person name="Louis A."/>
            <person name="Berthelot C."/>
            <person name="Parey E."/>
            <person name="Roest Crollius H."/>
            <person name="Montfort J."/>
            <person name="Robinson-Rechavi M."/>
            <person name="Bucao C."/>
            <person name="Bouchez O."/>
            <person name="Gislard M."/>
            <person name="Lluch J."/>
            <person name="Milhes M."/>
            <person name="Lampietro C."/>
            <person name="Lopez Roques C."/>
            <person name="Donnadieu C."/>
            <person name="Braasch I."/>
            <person name="Desvignes T."/>
            <person name="Postlethwait J."/>
            <person name="Bobe J."/>
            <person name="Guiguen Y."/>
            <person name="Dirks R."/>
        </authorList>
    </citation>
    <scope>NUCLEOTIDE SEQUENCE</scope>
    <source>
        <strain evidence="3">Tag_6206</strain>
        <tissue evidence="3">Liver</tissue>
    </source>
</reference>
<dbReference type="EMBL" id="JAFIRN010000005">
    <property type="protein sequence ID" value="KAG5849024.1"/>
    <property type="molecule type" value="Genomic_DNA"/>
</dbReference>
<dbReference type="Pfam" id="PF02205">
    <property type="entry name" value="WH2"/>
    <property type="match status" value="1"/>
</dbReference>
<dbReference type="Proteomes" id="UP001044222">
    <property type="component" value="Unassembled WGS sequence"/>
</dbReference>
<protein>
    <recommendedName>
        <fullName evidence="2">WH2 domain-containing protein</fullName>
    </recommendedName>
</protein>
<dbReference type="InterPro" id="IPR003124">
    <property type="entry name" value="WH2_dom"/>
</dbReference>
<feature type="compositionally biased region" description="Gly residues" evidence="1">
    <location>
        <begin position="77"/>
        <end position="91"/>
    </location>
</feature>
<comment type="caution">
    <text evidence="3">The sequence shown here is derived from an EMBL/GenBank/DDBJ whole genome shotgun (WGS) entry which is preliminary data.</text>
</comment>
<dbReference type="PROSITE" id="PS51082">
    <property type="entry name" value="WH2"/>
    <property type="match status" value="1"/>
</dbReference>
<feature type="domain" description="WH2" evidence="2">
    <location>
        <begin position="58"/>
        <end position="75"/>
    </location>
</feature>
<evidence type="ECO:0000313" key="3">
    <source>
        <dbReference type="EMBL" id="KAG5849024.1"/>
    </source>
</evidence>
<keyword evidence="4" id="KW-1185">Reference proteome</keyword>
<dbReference type="AlphaFoldDB" id="A0A9D3MHS9"/>